<evidence type="ECO:0000256" key="7">
    <source>
        <dbReference type="SAM" id="MobiDB-lite"/>
    </source>
</evidence>
<dbReference type="GO" id="GO:0005524">
    <property type="term" value="F:ATP binding"/>
    <property type="evidence" value="ECO:0007669"/>
    <property type="project" value="UniProtKB-KW"/>
</dbReference>
<dbReference type="SMART" id="SM00091">
    <property type="entry name" value="PAS"/>
    <property type="match status" value="1"/>
</dbReference>
<dbReference type="PANTHER" id="PTHR32071:SF57">
    <property type="entry name" value="C4-DICARBOXYLATE TRANSPORT TRANSCRIPTIONAL REGULATORY PROTEIN DCTD"/>
    <property type="match status" value="1"/>
</dbReference>
<dbReference type="Proteomes" id="UP000198853">
    <property type="component" value="Unassembled WGS sequence"/>
</dbReference>
<dbReference type="InterPro" id="IPR002078">
    <property type="entry name" value="Sigma_54_int"/>
</dbReference>
<protein>
    <submittedName>
        <fullName evidence="11">PAS domain S-box-containing protein</fullName>
    </submittedName>
</protein>
<dbReference type="InterPro" id="IPR025943">
    <property type="entry name" value="Sigma_54_int_dom_ATP-bd_2"/>
</dbReference>
<name>A0A1G8S5M2_9BACI</name>
<dbReference type="SUPFAM" id="SSF55785">
    <property type="entry name" value="PYP-like sensor domain (PAS domain)"/>
    <property type="match status" value="1"/>
</dbReference>
<dbReference type="FunFam" id="3.40.50.300:FF:000006">
    <property type="entry name" value="DNA-binding transcriptional regulator NtrC"/>
    <property type="match status" value="1"/>
</dbReference>
<evidence type="ECO:0000313" key="12">
    <source>
        <dbReference type="Proteomes" id="UP000198853"/>
    </source>
</evidence>
<dbReference type="Gene3D" id="1.10.8.60">
    <property type="match status" value="1"/>
</dbReference>
<evidence type="ECO:0000259" key="10">
    <source>
        <dbReference type="PROSITE" id="PS51371"/>
    </source>
</evidence>
<dbReference type="Gene3D" id="1.10.10.60">
    <property type="entry name" value="Homeodomain-like"/>
    <property type="match status" value="1"/>
</dbReference>
<feature type="region of interest" description="Disordered" evidence="7">
    <location>
        <begin position="510"/>
        <end position="538"/>
    </location>
</feature>
<organism evidence="11 12">
    <name type="scientific">Natribacillus halophilus</name>
    <dbReference type="NCBI Taxonomy" id="549003"/>
    <lineage>
        <taxon>Bacteria</taxon>
        <taxon>Bacillati</taxon>
        <taxon>Bacillota</taxon>
        <taxon>Bacilli</taxon>
        <taxon>Bacillales</taxon>
        <taxon>Bacillaceae</taxon>
        <taxon>Natribacillus</taxon>
    </lineage>
</organism>
<keyword evidence="6" id="KW-0129">CBS domain</keyword>
<dbReference type="InterPro" id="IPR025662">
    <property type="entry name" value="Sigma_54_int_dom_ATP-bd_1"/>
</dbReference>
<dbReference type="InterPro" id="IPR025944">
    <property type="entry name" value="Sigma_54_int_dom_CS"/>
</dbReference>
<proteinExistence type="predicted"/>
<dbReference type="InterPro" id="IPR009057">
    <property type="entry name" value="Homeodomain-like_sf"/>
</dbReference>
<dbReference type="InterPro" id="IPR003593">
    <property type="entry name" value="AAA+_ATPase"/>
</dbReference>
<dbReference type="AlphaFoldDB" id="A0A1G8S5M2"/>
<keyword evidence="1" id="KW-0547">Nucleotide-binding</keyword>
<dbReference type="PROSITE" id="PS00688">
    <property type="entry name" value="SIGMA54_INTERACT_3"/>
    <property type="match status" value="1"/>
</dbReference>
<dbReference type="Gene3D" id="3.10.580.10">
    <property type="entry name" value="CBS-domain"/>
    <property type="match status" value="1"/>
</dbReference>
<keyword evidence="12" id="KW-1185">Reference proteome</keyword>
<dbReference type="CDD" id="cd00130">
    <property type="entry name" value="PAS"/>
    <property type="match status" value="1"/>
</dbReference>
<evidence type="ECO:0000256" key="1">
    <source>
        <dbReference type="ARBA" id="ARBA00022741"/>
    </source>
</evidence>
<dbReference type="NCBIfam" id="TIGR00229">
    <property type="entry name" value="sensory_box"/>
    <property type="match status" value="1"/>
</dbReference>
<dbReference type="OrthoDB" id="9771372at2"/>
<dbReference type="Gene3D" id="3.30.450.20">
    <property type="entry name" value="PAS domain"/>
    <property type="match status" value="1"/>
</dbReference>
<feature type="compositionally biased region" description="Basic and acidic residues" evidence="7">
    <location>
        <begin position="528"/>
        <end position="538"/>
    </location>
</feature>
<dbReference type="SUPFAM" id="SSF54631">
    <property type="entry name" value="CBS-domain pair"/>
    <property type="match status" value="1"/>
</dbReference>
<evidence type="ECO:0000313" key="11">
    <source>
        <dbReference type="EMBL" id="SDJ24506.1"/>
    </source>
</evidence>
<feature type="domain" description="CBS" evidence="10">
    <location>
        <begin position="11"/>
        <end position="66"/>
    </location>
</feature>
<sequence length="578" mass="65512">MTSINHVKQWMNMEPITLSNTHTPRDALTLIAKSADKELPIVEKGQMLGVVTLQDCVVHLDEDTDIFSIMKSEFLAVSDDFSLKENRDGAPLYVLHEKTGILEGVIGREEMAAYYERIREREEDAQKTIEWLKLSFDTAYEGVAIVDEKGIVQLFNETYSRYVGVTKEEAIGRSVENVIDNTRLPVVLKTGVPERNQPHRLQGQELVVHRLPIWKNGKVIGAVGMLVYEGITEIQQVLQRMELLHTTGKQTEKQGAEKPVRQGPVHFEDIVGESPVIAKAKKIGRKAAQTKAAVIITGETGVGKEPFAHAIHDMGKRSKGPFVAVNCSAIPENLLESELFGYEKGAFTGTRNDGKPGKIELAHGGTLFLDEIGDMPLTTQAKILRVLQEREVDRVGGTAPIPVDFRLITATNKDLKKQMEADKFREDLYYRLHVMPLHIPPLRERKQDIPLIIADQLPKLSEINETTEKTIDKEILQIMFRYEWPGNVRELLNVLERMFHLCEEDHIRSEDLPDGFNEQKRAPGSLSEWREKKQKQEQKFEQKQIEDVLKEVKGNKSEAAKRLGISRATLYNKLSRFS</sequence>
<dbReference type="Pfam" id="PF25601">
    <property type="entry name" value="AAA_lid_14"/>
    <property type="match status" value="1"/>
</dbReference>
<evidence type="ECO:0000256" key="4">
    <source>
        <dbReference type="ARBA" id="ARBA00023125"/>
    </source>
</evidence>
<reference evidence="11 12" key="1">
    <citation type="submission" date="2016-10" db="EMBL/GenBank/DDBJ databases">
        <authorList>
            <person name="de Groot N.N."/>
        </authorList>
    </citation>
    <scope>NUCLEOTIDE SEQUENCE [LARGE SCALE GENOMIC DNA]</scope>
    <source>
        <strain evidence="11 12">DSM 21771</strain>
    </source>
</reference>
<dbReference type="Pfam" id="PF02954">
    <property type="entry name" value="HTH_8"/>
    <property type="match status" value="1"/>
</dbReference>
<dbReference type="PANTHER" id="PTHR32071">
    <property type="entry name" value="TRANSCRIPTIONAL REGULATORY PROTEIN"/>
    <property type="match status" value="1"/>
</dbReference>
<keyword evidence="3" id="KW-0805">Transcription regulation</keyword>
<dbReference type="InterPro" id="IPR027417">
    <property type="entry name" value="P-loop_NTPase"/>
</dbReference>
<evidence type="ECO:0000256" key="6">
    <source>
        <dbReference type="PROSITE-ProRule" id="PRU00703"/>
    </source>
</evidence>
<dbReference type="Pfam" id="PF00571">
    <property type="entry name" value="CBS"/>
    <property type="match status" value="1"/>
</dbReference>
<dbReference type="InterPro" id="IPR000014">
    <property type="entry name" value="PAS"/>
</dbReference>
<dbReference type="InterPro" id="IPR013767">
    <property type="entry name" value="PAS_fold"/>
</dbReference>
<keyword evidence="2" id="KW-0067">ATP-binding</keyword>
<dbReference type="CDD" id="cd00009">
    <property type="entry name" value="AAA"/>
    <property type="match status" value="1"/>
</dbReference>
<dbReference type="SUPFAM" id="SSF52540">
    <property type="entry name" value="P-loop containing nucleoside triphosphate hydrolases"/>
    <property type="match status" value="1"/>
</dbReference>
<keyword evidence="5" id="KW-0804">Transcription</keyword>
<dbReference type="PROSITE" id="PS00675">
    <property type="entry name" value="SIGMA54_INTERACT_1"/>
    <property type="match status" value="1"/>
</dbReference>
<evidence type="ECO:0000259" key="8">
    <source>
        <dbReference type="PROSITE" id="PS50045"/>
    </source>
</evidence>
<feature type="domain" description="PAS" evidence="9">
    <location>
        <begin position="128"/>
        <end position="180"/>
    </location>
</feature>
<dbReference type="SUPFAM" id="SSF46689">
    <property type="entry name" value="Homeodomain-like"/>
    <property type="match status" value="1"/>
</dbReference>
<dbReference type="PROSITE" id="PS00676">
    <property type="entry name" value="SIGMA54_INTERACT_2"/>
    <property type="match status" value="1"/>
</dbReference>
<dbReference type="InterPro" id="IPR035965">
    <property type="entry name" value="PAS-like_dom_sf"/>
</dbReference>
<evidence type="ECO:0000256" key="3">
    <source>
        <dbReference type="ARBA" id="ARBA00023015"/>
    </source>
</evidence>
<dbReference type="EMBL" id="FNEN01000023">
    <property type="protein sequence ID" value="SDJ24506.1"/>
    <property type="molecule type" value="Genomic_DNA"/>
</dbReference>
<dbReference type="PROSITE" id="PS50045">
    <property type="entry name" value="SIGMA54_INTERACT_4"/>
    <property type="match status" value="1"/>
</dbReference>
<keyword evidence="4" id="KW-0238">DNA-binding</keyword>
<dbReference type="Pfam" id="PF00158">
    <property type="entry name" value="Sigma54_activat"/>
    <property type="match status" value="1"/>
</dbReference>
<dbReference type="SMART" id="SM00116">
    <property type="entry name" value="CBS"/>
    <property type="match status" value="1"/>
</dbReference>
<dbReference type="GO" id="GO:0043565">
    <property type="term" value="F:sequence-specific DNA binding"/>
    <property type="evidence" value="ECO:0007669"/>
    <property type="project" value="InterPro"/>
</dbReference>
<dbReference type="InterPro" id="IPR002197">
    <property type="entry name" value="HTH_Fis"/>
</dbReference>
<evidence type="ECO:0000256" key="2">
    <source>
        <dbReference type="ARBA" id="ARBA00022840"/>
    </source>
</evidence>
<dbReference type="GO" id="GO:0006355">
    <property type="term" value="P:regulation of DNA-templated transcription"/>
    <property type="evidence" value="ECO:0007669"/>
    <property type="project" value="InterPro"/>
</dbReference>
<evidence type="ECO:0000259" key="9">
    <source>
        <dbReference type="PROSITE" id="PS50112"/>
    </source>
</evidence>
<dbReference type="Gene3D" id="3.40.50.300">
    <property type="entry name" value="P-loop containing nucleotide triphosphate hydrolases"/>
    <property type="match status" value="1"/>
</dbReference>
<feature type="compositionally biased region" description="Basic and acidic residues" evidence="7">
    <location>
        <begin position="510"/>
        <end position="521"/>
    </location>
</feature>
<dbReference type="PROSITE" id="PS51371">
    <property type="entry name" value="CBS"/>
    <property type="match status" value="1"/>
</dbReference>
<dbReference type="InterPro" id="IPR058031">
    <property type="entry name" value="AAA_lid_NorR"/>
</dbReference>
<dbReference type="PROSITE" id="PS50112">
    <property type="entry name" value="PAS"/>
    <property type="match status" value="1"/>
</dbReference>
<dbReference type="Pfam" id="PF00989">
    <property type="entry name" value="PAS"/>
    <property type="match status" value="1"/>
</dbReference>
<dbReference type="InterPro" id="IPR000644">
    <property type="entry name" value="CBS_dom"/>
</dbReference>
<feature type="domain" description="Sigma-54 factor interaction" evidence="8">
    <location>
        <begin position="270"/>
        <end position="500"/>
    </location>
</feature>
<accession>A0A1G8S5M2</accession>
<dbReference type="SMART" id="SM00382">
    <property type="entry name" value="AAA"/>
    <property type="match status" value="1"/>
</dbReference>
<dbReference type="PRINTS" id="PR01590">
    <property type="entry name" value="HTHFIS"/>
</dbReference>
<dbReference type="InterPro" id="IPR046342">
    <property type="entry name" value="CBS_dom_sf"/>
</dbReference>
<gene>
    <name evidence="11" type="ORF">SAMN04488123_1237</name>
</gene>
<evidence type="ECO:0000256" key="5">
    <source>
        <dbReference type="ARBA" id="ARBA00023163"/>
    </source>
</evidence>